<dbReference type="EMBL" id="JADJEV010000005">
    <property type="protein sequence ID" value="MBK6975628.1"/>
    <property type="molecule type" value="Genomic_DNA"/>
</dbReference>
<comment type="caution">
    <text evidence="1">The sequence shown here is derived from an EMBL/GenBank/DDBJ whole genome shotgun (WGS) entry which is preliminary data.</text>
</comment>
<protein>
    <submittedName>
        <fullName evidence="1">Uncharacterized protein</fullName>
    </submittedName>
</protein>
<reference evidence="1" key="1">
    <citation type="submission" date="2020-10" db="EMBL/GenBank/DDBJ databases">
        <title>Connecting structure to function with the recovery of over 1000 high-quality activated sludge metagenome-assembled genomes encoding full-length rRNA genes using long-read sequencing.</title>
        <authorList>
            <person name="Singleton C.M."/>
            <person name="Petriglieri F."/>
            <person name="Kristensen J.M."/>
            <person name="Kirkegaard R.H."/>
            <person name="Michaelsen T.Y."/>
            <person name="Andersen M.H."/>
            <person name="Karst S.M."/>
            <person name="Dueholm M.S."/>
            <person name="Nielsen P.H."/>
            <person name="Albertsen M."/>
        </authorList>
    </citation>
    <scope>NUCLEOTIDE SEQUENCE</scope>
    <source>
        <strain evidence="1">Bjer_18-Q3-R1-45_BAT3C.347</strain>
    </source>
</reference>
<organism evidence="1 2">
    <name type="scientific">Candidatus Methylophosphatis roskildensis</name>
    <dbReference type="NCBI Taxonomy" id="2899263"/>
    <lineage>
        <taxon>Bacteria</taxon>
        <taxon>Pseudomonadati</taxon>
        <taxon>Pseudomonadota</taxon>
        <taxon>Betaproteobacteria</taxon>
        <taxon>Nitrosomonadales</taxon>
        <taxon>Sterolibacteriaceae</taxon>
        <taxon>Candidatus Methylophosphatis</taxon>
    </lineage>
</organism>
<sequence>MKQNITISVDTELLREAKVLAAQRNTSVSRLLADELETKVRRERDYERARRAALDLMENARMNLGGQPIPREVLYRRGKDAGERDAAE</sequence>
<gene>
    <name evidence="1" type="ORF">IPH26_22670</name>
</gene>
<accession>A0A9D7E2X3</accession>
<proteinExistence type="predicted"/>
<dbReference type="Pfam" id="PF19891">
    <property type="entry name" value="DUF6364"/>
    <property type="match status" value="1"/>
</dbReference>
<name>A0A9D7E2X3_9PROT</name>
<evidence type="ECO:0000313" key="1">
    <source>
        <dbReference type="EMBL" id="MBK6975628.1"/>
    </source>
</evidence>
<evidence type="ECO:0000313" key="2">
    <source>
        <dbReference type="Proteomes" id="UP000807785"/>
    </source>
</evidence>
<dbReference type="AlphaFoldDB" id="A0A9D7E2X3"/>
<dbReference type="InterPro" id="IPR045944">
    <property type="entry name" value="DUF6364"/>
</dbReference>
<dbReference type="Proteomes" id="UP000807785">
    <property type="component" value="Unassembled WGS sequence"/>
</dbReference>